<gene>
    <name evidence="7" type="ORF">PTSG_03087</name>
</gene>
<proteinExistence type="inferred from homology"/>
<comment type="similarity">
    <text evidence="1">Belongs to the HpcH/HpaI aldolase family.</text>
</comment>
<dbReference type="InterPro" id="IPR015813">
    <property type="entry name" value="Pyrv/PenolPyrv_kinase-like_dom"/>
</dbReference>
<feature type="region of interest" description="Disordered" evidence="4">
    <location>
        <begin position="241"/>
        <end position="268"/>
    </location>
</feature>
<accession>F2U475</accession>
<reference evidence="7" key="1">
    <citation type="submission" date="2009-08" db="EMBL/GenBank/DDBJ databases">
        <title>Annotation of Salpingoeca rosetta.</title>
        <authorList>
            <consortium name="The Broad Institute Genome Sequencing Platform"/>
            <person name="Russ C."/>
            <person name="Cuomo C."/>
            <person name="Burger G."/>
            <person name="Gray M.W."/>
            <person name="Holland P.W.H."/>
            <person name="King N."/>
            <person name="Lang F.B.F."/>
            <person name="Roger A.J."/>
            <person name="Ruiz-Trillo I."/>
            <person name="Young S.K."/>
            <person name="Zeng Q."/>
            <person name="Gargeya S."/>
            <person name="Alvarado L."/>
            <person name="Berlin A."/>
            <person name="Chapman S.B."/>
            <person name="Chen Z."/>
            <person name="Freedman E."/>
            <person name="Gellesch M."/>
            <person name="Goldberg J."/>
            <person name="Griggs A."/>
            <person name="Gujja S."/>
            <person name="Heilman E."/>
            <person name="Heiman D."/>
            <person name="Howarth C."/>
            <person name="Mehta T."/>
            <person name="Neiman D."/>
            <person name="Pearson M."/>
            <person name="Roberts A."/>
            <person name="Saif S."/>
            <person name="Shea T."/>
            <person name="Shenoy N."/>
            <person name="Sisk P."/>
            <person name="Stolte C."/>
            <person name="Sykes S."/>
            <person name="White J."/>
            <person name="Yandava C."/>
            <person name="Haas B."/>
            <person name="Nusbaum C."/>
            <person name="Birren B."/>
        </authorList>
    </citation>
    <scope>NUCLEOTIDE SEQUENCE [LARGE SCALE GENOMIC DNA]</scope>
    <source>
        <strain evidence="7">ATCC 50818</strain>
    </source>
</reference>
<dbReference type="SUPFAM" id="SSF51621">
    <property type="entry name" value="Phosphoenolpyruvate/pyruvate domain"/>
    <property type="match status" value="1"/>
</dbReference>
<dbReference type="Pfam" id="PF03328">
    <property type="entry name" value="HpcH_HpaI"/>
    <property type="match status" value="1"/>
</dbReference>
<dbReference type="eggNOG" id="ENOG502RMPQ">
    <property type="taxonomic scope" value="Eukaryota"/>
</dbReference>
<dbReference type="KEGG" id="sre:PTSG_03087"/>
<keyword evidence="2" id="KW-0479">Metal-binding</keyword>
<dbReference type="GO" id="GO:0005737">
    <property type="term" value="C:cytoplasm"/>
    <property type="evidence" value="ECO:0007669"/>
    <property type="project" value="TreeGrafter"/>
</dbReference>
<dbReference type="EMBL" id="GL832961">
    <property type="protein sequence ID" value="EGD82441.1"/>
    <property type="molecule type" value="Genomic_DNA"/>
</dbReference>
<keyword evidence="5" id="KW-0732">Signal</keyword>
<feature type="signal peptide" evidence="5">
    <location>
        <begin position="1"/>
        <end position="22"/>
    </location>
</feature>
<dbReference type="PANTHER" id="PTHR30502:SF0">
    <property type="entry name" value="PHOSPHOENOLPYRUVATE CARBOXYLASE FAMILY PROTEIN"/>
    <property type="match status" value="1"/>
</dbReference>
<feature type="domain" description="HpcH/HpaI aldolase/citrate lyase" evidence="6">
    <location>
        <begin position="70"/>
        <end position="229"/>
    </location>
</feature>
<evidence type="ECO:0000313" key="7">
    <source>
        <dbReference type="EMBL" id="EGD82441.1"/>
    </source>
</evidence>
<dbReference type="OrthoDB" id="1621678at2759"/>
<evidence type="ECO:0000256" key="5">
    <source>
        <dbReference type="SAM" id="SignalP"/>
    </source>
</evidence>
<dbReference type="InterPro" id="IPR050251">
    <property type="entry name" value="HpcH-HpaI_aldolase"/>
</dbReference>
<dbReference type="OMA" id="HQVQIGC"/>
<dbReference type="RefSeq" id="XP_004995677.1">
    <property type="nucleotide sequence ID" value="XM_004995620.1"/>
</dbReference>
<feature type="chain" id="PRO_5003290708" description="HpcH/HpaI aldolase/citrate lyase domain-containing protein" evidence="5">
    <location>
        <begin position="23"/>
        <end position="315"/>
    </location>
</feature>
<organism evidence="8">
    <name type="scientific">Salpingoeca rosetta (strain ATCC 50818 / BSB-021)</name>
    <dbReference type="NCBI Taxonomy" id="946362"/>
    <lineage>
        <taxon>Eukaryota</taxon>
        <taxon>Choanoflagellata</taxon>
        <taxon>Craspedida</taxon>
        <taxon>Salpingoecidae</taxon>
        <taxon>Salpingoeca</taxon>
    </lineage>
</organism>
<dbReference type="AlphaFoldDB" id="F2U475"/>
<dbReference type="InParanoid" id="F2U475"/>
<dbReference type="GeneID" id="16076261"/>
<evidence type="ECO:0000256" key="2">
    <source>
        <dbReference type="ARBA" id="ARBA00022723"/>
    </source>
</evidence>
<evidence type="ECO:0000313" key="8">
    <source>
        <dbReference type="Proteomes" id="UP000007799"/>
    </source>
</evidence>
<name>F2U475_SALR5</name>
<dbReference type="STRING" id="946362.F2U475"/>
<evidence type="ECO:0000256" key="3">
    <source>
        <dbReference type="ARBA" id="ARBA00023239"/>
    </source>
</evidence>
<dbReference type="GO" id="GO:0016832">
    <property type="term" value="F:aldehyde-lyase activity"/>
    <property type="evidence" value="ECO:0007669"/>
    <property type="project" value="TreeGrafter"/>
</dbReference>
<feature type="region of interest" description="Disordered" evidence="4">
    <location>
        <begin position="296"/>
        <end position="315"/>
    </location>
</feature>
<dbReference type="Proteomes" id="UP000007799">
    <property type="component" value="Unassembled WGS sequence"/>
</dbReference>
<evidence type="ECO:0000259" key="6">
    <source>
        <dbReference type="Pfam" id="PF03328"/>
    </source>
</evidence>
<feature type="compositionally biased region" description="Gly residues" evidence="4">
    <location>
        <begin position="252"/>
        <end position="263"/>
    </location>
</feature>
<evidence type="ECO:0000256" key="4">
    <source>
        <dbReference type="SAM" id="MobiDB-lite"/>
    </source>
</evidence>
<evidence type="ECO:0000256" key="1">
    <source>
        <dbReference type="ARBA" id="ARBA00005568"/>
    </source>
</evidence>
<keyword evidence="3" id="KW-0456">Lyase</keyword>
<dbReference type="InterPro" id="IPR005000">
    <property type="entry name" value="Aldolase/citrate-lyase_domain"/>
</dbReference>
<dbReference type="PANTHER" id="PTHR30502">
    <property type="entry name" value="2-KETO-3-DEOXY-L-RHAMNONATE ALDOLASE"/>
    <property type="match status" value="1"/>
</dbReference>
<dbReference type="InterPro" id="IPR040442">
    <property type="entry name" value="Pyrv_kinase-like_dom_sf"/>
</dbReference>
<sequence>MAGVTRATGTLLLGSCSTLARAVSASPGLSFCLVDLQHGAASMNGLAALVNSVNGNGLPCITRVLDPGDMATLGRALDLGSSAVVVPGVSTADHAQAIADAARYPPDGFRSWGPLPASRPPFTIRNQAITHIGMIENKFGVDAITDIAKTELDAIYIGPTDLSFSITGTASPPKDNKQVQEAIQHIAATCQAAGKPVGVHCTHAHALHKLEKGTGVAFDFVTVGSDMSMMQDALSSAIARVQSGEEDETSADGGGGGDGGRGGLTAEEEAEQLALLERELDPQRIAAILQRAMEDDAFDVKTSGSADRRHGRRPH</sequence>
<dbReference type="Gene3D" id="3.20.20.60">
    <property type="entry name" value="Phosphoenolpyruvate-binding domains"/>
    <property type="match status" value="1"/>
</dbReference>
<keyword evidence="8" id="KW-1185">Reference proteome</keyword>
<protein>
    <recommendedName>
        <fullName evidence="6">HpcH/HpaI aldolase/citrate lyase domain-containing protein</fullName>
    </recommendedName>
</protein>
<dbReference type="GO" id="GO:0046872">
    <property type="term" value="F:metal ion binding"/>
    <property type="evidence" value="ECO:0007669"/>
    <property type="project" value="UniProtKB-KW"/>
</dbReference>